<dbReference type="SUPFAM" id="SSF52540">
    <property type="entry name" value="P-loop containing nucleoside triphosphate hydrolases"/>
    <property type="match status" value="1"/>
</dbReference>
<accession>A0A061DAL8</accession>
<comment type="similarity">
    <text evidence="1 5">Belongs to the GPN-loop GTPase family.</text>
</comment>
<gene>
    <name evidence="6" type="ORF">BBBOND_0110580</name>
</gene>
<dbReference type="Proteomes" id="UP000033188">
    <property type="component" value="Chromosome 1"/>
</dbReference>
<keyword evidence="2 5" id="KW-0547">Nucleotide-binding</keyword>
<dbReference type="VEuPathDB" id="PiroplasmaDB:BBBOND_0110580"/>
<proteinExistence type="inferred from homology"/>
<dbReference type="OrthoDB" id="365579at2759"/>
<evidence type="ECO:0000256" key="4">
    <source>
        <dbReference type="ARBA" id="ARBA00023134"/>
    </source>
</evidence>
<comment type="subunit">
    <text evidence="5">Binds to RNA polymerase II.</text>
</comment>
<dbReference type="STRING" id="5866.A0A061DAL8"/>
<name>A0A061DAL8_BABBI</name>
<dbReference type="EMBL" id="LK391707">
    <property type="protein sequence ID" value="CDR94760.1"/>
    <property type="molecule type" value="Genomic_DNA"/>
</dbReference>
<keyword evidence="4 5" id="KW-0342">GTP-binding</keyword>
<dbReference type="GeneID" id="24563301"/>
<sequence length="306" mass="34621">MNDNDPGDNVLLKPVAAKGRNTLAIVVIGMAGSGKTSYVRALIDNLKVHGKKVYSINLDPAVTKIPYTPNIGRVMCDIRESIKYRNVMKKYRLGPNGAIMTCLNLFVTRFDKVLELLDRRCPKLDYIVIDTPGQIEVFNWSASGTVILGAATLAGVFLPHHGQLRDRHVQVTVTCNLHGKHGVRVQVGSSNKLNTDLQRHSRVADVDRHEKCLEWMDDYNAFYEAVMQDDSYMASFSRSCALMLNEFYSDIKSDGVSSMTGEGFEEHLKNLEKCREEYKTSYLPWLEERRMRNCSEHLSRLNLSAQ</sequence>
<dbReference type="KEGG" id="bbig:BBBOND_0110580"/>
<evidence type="ECO:0000313" key="7">
    <source>
        <dbReference type="Proteomes" id="UP000033188"/>
    </source>
</evidence>
<dbReference type="GO" id="GO:0005525">
    <property type="term" value="F:GTP binding"/>
    <property type="evidence" value="ECO:0007669"/>
    <property type="project" value="UniProtKB-KW"/>
</dbReference>
<dbReference type="GO" id="GO:0003924">
    <property type="term" value="F:GTPase activity"/>
    <property type="evidence" value="ECO:0007669"/>
    <property type="project" value="TreeGrafter"/>
</dbReference>
<dbReference type="InterPro" id="IPR027417">
    <property type="entry name" value="P-loop_NTPase"/>
</dbReference>
<evidence type="ECO:0000256" key="2">
    <source>
        <dbReference type="ARBA" id="ARBA00022741"/>
    </source>
</evidence>
<keyword evidence="3 5" id="KW-0378">Hydrolase</keyword>
<evidence type="ECO:0000256" key="3">
    <source>
        <dbReference type="ARBA" id="ARBA00022801"/>
    </source>
</evidence>
<comment type="function">
    <text evidence="5">Small GTPase required for proper nuclear import of RNA polymerase II (RNAPII). May act at an RNAP assembly step prior to nuclear import.</text>
</comment>
<dbReference type="PANTHER" id="PTHR21231">
    <property type="entry name" value="XPA-BINDING PROTEIN 1-RELATED"/>
    <property type="match status" value="1"/>
</dbReference>
<dbReference type="OMA" id="MIIVFNK"/>
<keyword evidence="5" id="KW-0963">Cytoplasm</keyword>
<dbReference type="Gene3D" id="3.40.50.300">
    <property type="entry name" value="P-loop containing nucleotide triphosphate hydrolases"/>
    <property type="match status" value="1"/>
</dbReference>
<dbReference type="GO" id="GO:0005634">
    <property type="term" value="C:nucleus"/>
    <property type="evidence" value="ECO:0007669"/>
    <property type="project" value="UniProtKB-SubCell"/>
</dbReference>
<dbReference type="RefSeq" id="XP_012766946.1">
    <property type="nucleotide sequence ID" value="XM_012911492.1"/>
</dbReference>
<evidence type="ECO:0000256" key="5">
    <source>
        <dbReference type="RuleBase" id="RU365059"/>
    </source>
</evidence>
<keyword evidence="7" id="KW-1185">Reference proteome</keyword>
<dbReference type="Pfam" id="PF03029">
    <property type="entry name" value="ATP_bind_1"/>
    <property type="match status" value="1"/>
</dbReference>
<comment type="subcellular location">
    <subcellularLocation>
        <location evidence="5">Cytoplasm</location>
    </subcellularLocation>
    <subcellularLocation>
        <location evidence="5">Nucleus</location>
    </subcellularLocation>
</comment>
<dbReference type="PANTHER" id="PTHR21231:SF8">
    <property type="entry name" value="GPN-LOOP GTPASE 1"/>
    <property type="match status" value="1"/>
</dbReference>
<evidence type="ECO:0000313" key="6">
    <source>
        <dbReference type="EMBL" id="CDR94760.1"/>
    </source>
</evidence>
<evidence type="ECO:0000256" key="1">
    <source>
        <dbReference type="ARBA" id="ARBA00005290"/>
    </source>
</evidence>
<dbReference type="EC" id="3.6.5.-" evidence="5"/>
<reference evidence="7" key="1">
    <citation type="journal article" date="2014" name="Nucleic Acids Res.">
        <title>The evolutionary dynamics of variant antigen genes in Babesia reveal a history of genomic innovation underlying host-parasite interaction.</title>
        <authorList>
            <person name="Jackson A.P."/>
            <person name="Otto T.D."/>
            <person name="Darby A."/>
            <person name="Ramaprasad A."/>
            <person name="Xia D."/>
            <person name="Echaide I.E."/>
            <person name="Farber M."/>
            <person name="Gahlot S."/>
            <person name="Gamble J."/>
            <person name="Gupta D."/>
            <person name="Gupta Y."/>
            <person name="Jackson L."/>
            <person name="Malandrin L."/>
            <person name="Malas T.B."/>
            <person name="Moussa E."/>
            <person name="Nair M."/>
            <person name="Reid A.J."/>
            <person name="Sanders M."/>
            <person name="Sharma J."/>
            <person name="Tracey A."/>
            <person name="Quail M.A."/>
            <person name="Weir W."/>
            <person name="Wastling J.M."/>
            <person name="Hall N."/>
            <person name="Willadsen P."/>
            <person name="Lingelbach K."/>
            <person name="Shiels B."/>
            <person name="Tait A."/>
            <person name="Berriman M."/>
            <person name="Allred D.R."/>
            <person name="Pain A."/>
        </authorList>
    </citation>
    <scope>NUCLEOTIDE SEQUENCE [LARGE SCALE GENOMIC DNA]</scope>
    <source>
        <strain evidence="7">Bond</strain>
    </source>
</reference>
<dbReference type="AlphaFoldDB" id="A0A061DAL8"/>
<dbReference type="InterPro" id="IPR004130">
    <property type="entry name" value="Gpn"/>
</dbReference>
<protein>
    <recommendedName>
        <fullName evidence="5">GPN-loop GTPase</fullName>
        <ecNumber evidence="5">3.6.5.-</ecNumber>
    </recommendedName>
</protein>
<organism evidence="6 7">
    <name type="scientific">Babesia bigemina</name>
    <dbReference type="NCBI Taxonomy" id="5866"/>
    <lineage>
        <taxon>Eukaryota</taxon>
        <taxon>Sar</taxon>
        <taxon>Alveolata</taxon>
        <taxon>Apicomplexa</taxon>
        <taxon>Aconoidasida</taxon>
        <taxon>Piroplasmida</taxon>
        <taxon>Babesiidae</taxon>
        <taxon>Babesia</taxon>
    </lineage>
</organism>
<dbReference type="GO" id="GO:0005737">
    <property type="term" value="C:cytoplasm"/>
    <property type="evidence" value="ECO:0007669"/>
    <property type="project" value="UniProtKB-SubCell"/>
</dbReference>